<dbReference type="Proteomes" id="UP000297245">
    <property type="component" value="Unassembled WGS sequence"/>
</dbReference>
<keyword evidence="2" id="KW-1185">Reference proteome</keyword>
<protein>
    <submittedName>
        <fullName evidence="1">Uncharacterized protein</fullName>
    </submittedName>
</protein>
<reference evidence="1 2" key="1">
    <citation type="journal article" date="2019" name="Nat. Ecol. Evol.">
        <title>Megaphylogeny resolves global patterns of mushroom evolution.</title>
        <authorList>
            <person name="Varga T."/>
            <person name="Krizsan K."/>
            <person name="Foldi C."/>
            <person name="Dima B."/>
            <person name="Sanchez-Garcia M."/>
            <person name="Sanchez-Ramirez S."/>
            <person name="Szollosi G.J."/>
            <person name="Szarkandi J.G."/>
            <person name="Papp V."/>
            <person name="Albert L."/>
            <person name="Andreopoulos W."/>
            <person name="Angelini C."/>
            <person name="Antonin V."/>
            <person name="Barry K.W."/>
            <person name="Bougher N.L."/>
            <person name="Buchanan P."/>
            <person name="Buyck B."/>
            <person name="Bense V."/>
            <person name="Catcheside P."/>
            <person name="Chovatia M."/>
            <person name="Cooper J."/>
            <person name="Damon W."/>
            <person name="Desjardin D."/>
            <person name="Finy P."/>
            <person name="Geml J."/>
            <person name="Haridas S."/>
            <person name="Hughes K."/>
            <person name="Justo A."/>
            <person name="Karasinski D."/>
            <person name="Kautmanova I."/>
            <person name="Kiss B."/>
            <person name="Kocsube S."/>
            <person name="Kotiranta H."/>
            <person name="LaButti K.M."/>
            <person name="Lechner B.E."/>
            <person name="Liimatainen K."/>
            <person name="Lipzen A."/>
            <person name="Lukacs Z."/>
            <person name="Mihaltcheva S."/>
            <person name="Morgado L.N."/>
            <person name="Niskanen T."/>
            <person name="Noordeloos M.E."/>
            <person name="Ohm R.A."/>
            <person name="Ortiz-Santana B."/>
            <person name="Ovrebo C."/>
            <person name="Racz N."/>
            <person name="Riley R."/>
            <person name="Savchenko A."/>
            <person name="Shiryaev A."/>
            <person name="Soop K."/>
            <person name="Spirin V."/>
            <person name="Szebenyi C."/>
            <person name="Tomsovsky M."/>
            <person name="Tulloss R.E."/>
            <person name="Uehling J."/>
            <person name="Grigoriev I.V."/>
            <person name="Vagvolgyi C."/>
            <person name="Papp T."/>
            <person name="Martin F.M."/>
            <person name="Miettinen O."/>
            <person name="Hibbett D.S."/>
            <person name="Nagy L.G."/>
        </authorList>
    </citation>
    <scope>NUCLEOTIDE SEQUENCE [LARGE SCALE GENOMIC DNA]</scope>
    <source>
        <strain evidence="1 2">CBS 962.96</strain>
    </source>
</reference>
<feature type="non-terminal residue" evidence="1">
    <location>
        <position position="333"/>
    </location>
</feature>
<name>A0A4S8KRH9_DENBC</name>
<sequence length="333" mass="37553">DSLVVSDPIVSLLNYKDLLFLCFGEVLRIDAGSQSVEQIAVDMLTEKDVHITFQLLELAPATTEDDSTLQHDWRSRKVGHTVFKTRGQLILPVNPKAAIPDNPKNPPFYLFESSVLSALAAELVEKLTASNARSLPKAKESVTYFPYKLQSKLSIVLQSEDIDEDCCPRCIPAVPLNYSNAQSIISHMAAHRLYDPDLKKYKQVCGLCLSTDGACRFYLKKGKGANSGYQVDFRASQGCPVMKKLKKRFKYASAAQSTENSPCTNVPQTCPLCLDKSSPAVWTYDMKEHLVVSHPTASLSTYRQLWDLTDFEKKKMEVVWDRRHEKKDKRNRK</sequence>
<accession>A0A4S8KRH9</accession>
<evidence type="ECO:0000313" key="1">
    <source>
        <dbReference type="EMBL" id="THU78376.1"/>
    </source>
</evidence>
<organism evidence="1 2">
    <name type="scientific">Dendrothele bispora (strain CBS 962.96)</name>
    <dbReference type="NCBI Taxonomy" id="1314807"/>
    <lineage>
        <taxon>Eukaryota</taxon>
        <taxon>Fungi</taxon>
        <taxon>Dikarya</taxon>
        <taxon>Basidiomycota</taxon>
        <taxon>Agaricomycotina</taxon>
        <taxon>Agaricomycetes</taxon>
        <taxon>Agaricomycetidae</taxon>
        <taxon>Agaricales</taxon>
        <taxon>Agaricales incertae sedis</taxon>
        <taxon>Dendrothele</taxon>
    </lineage>
</organism>
<dbReference type="AlphaFoldDB" id="A0A4S8KRH9"/>
<gene>
    <name evidence="1" type="ORF">K435DRAFT_567580</name>
</gene>
<dbReference type="OrthoDB" id="2953545at2759"/>
<evidence type="ECO:0000313" key="2">
    <source>
        <dbReference type="Proteomes" id="UP000297245"/>
    </source>
</evidence>
<dbReference type="EMBL" id="ML180204">
    <property type="protein sequence ID" value="THU78376.1"/>
    <property type="molecule type" value="Genomic_DNA"/>
</dbReference>
<feature type="non-terminal residue" evidence="1">
    <location>
        <position position="1"/>
    </location>
</feature>
<proteinExistence type="predicted"/>